<keyword evidence="1 3" id="KW-0238">DNA-binding</keyword>
<keyword evidence="3" id="KW-0560">Oxidoreductase</keyword>
<dbReference type="PANTHER" id="PTHR46797">
    <property type="entry name" value="HTH-TYPE TRANSCRIPTIONAL REGULATOR"/>
    <property type="match status" value="1"/>
</dbReference>
<dbReference type="Gene3D" id="2.60.120.10">
    <property type="entry name" value="Jelly Rolls"/>
    <property type="match status" value="1"/>
</dbReference>
<organism evidence="3 4">
    <name type="scientific">Desulfobaculum xiamenense</name>
    <dbReference type="NCBI Taxonomy" id="995050"/>
    <lineage>
        <taxon>Bacteria</taxon>
        <taxon>Pseudomonadati</taxon>
        <taxon>Thermodesulfobacteriota</taxon>
        <taxon>Desulfovibrionia</taxon>
        <taxon>Desulfovibrionales</taxon>
        <taxon>Desulfovibrionaceae</taxon>
        <taxon>Desulfobaculum</taxon>
    </lineage>
</organism>
<evidence type="ECO:0000313" key="3">
    <source>
        <dbReference type="EMBL" id="NJB69027.1"/>
    </source>
</evidence>
<evidence type="ECO:0000259" key="2">
    <source>
        <dbReference type="PROSITE" id="PS50943"/>
    </source>
</evidence>
<dbReference type="RefSeq" id="WP_167942116.1">
    <property type="nucleotide sequence ID" value="NZ_JAATJA010000003.1"/>
</dbReference>
<dbReference type="SUPFAM" id="SSF51182">
    <property type="entry name" value="RmlC-like cupins"/>
    <property type="match status" value="1"/>
</dbReference>
<dbReference type="SMART" id="SM00530">
    <property type="entry name" value="HTH_XRE"/>
    <property type="match status" value="1"/>
</dbReference>
<accession>A0A846QPD0</accession>
<protein>
    <submittedName>
        <fullName evidence="3">Quercetin dioxygenase-like cupin family protein/DNA-binding XRE family transcriptional regulator</fullName>
    </submittedName>
</protein>
<dbReference type="InterPro" id="IPR013096">
    <property type="entry name" value="Cupin_2"/>
</dbReference>
<dbReference type="Proteomes" id="UP000580856">
    <property type="component" value="Unassembled WGS sequence"/>
</dbReference>
<dbReference type="PROSITE" id="PS50943">
    <property type="entry name" value="HTH_CROC1"/>
    <property type="match status" value="1"/>
</dbReference>
<evidence type="ECO:0000313" key="4">
    <source>
        <dbReference type="Proteomes" id="UP000580856"/>
    </source>
</evidence>
<dbReference type="GO" id="GO:0003677">
    <property type="term" value="F:DNA binding"/>
    <property type="evidence" value="ECO:0007669"/>
    <property type="project" value="UniProtKB-KW"/>
</dbReference>
<dbReference type="CDD" id="cd02209">
    <property type="entry name" value="cupin_XRE_C"/>
    <property type="match status" value="1"/>
</dbReference>
<dbReference type="Pfam" id="PF07883">
    <property type="entry name" value="Cupin_2"/>
    <property type="match status" value="1"/>
</dbReference>
<name>A0A846QPD0_9BACT</name>
<keyword evidence="4" id="KW-1185">Reference proteome</keyword>
<dbReference type="InterPro" id="IPR001387">
    <property type="entry name" value="Cro/C1-type_HTH"/>
</dbReference>
<dbReference type="InterPro" id="IPR050807">
    <property type="entry name" value="TransReg_Diox_bact_type"/>
</dbReference>
<dbReference type="GO" id="GO:0003700">
    <property type="term" value="F:DNA-binding transcription factor activity"/>
    <property type="evidence" value="ECO:0007669"/>
    <property type="project" value="TreeGrafter"/>
</dbReference>
<dbReference type="GO" id="GO:0051213">
    <property type="term" value="F:dioxygenase activity"/>
    <property type="evidence" value="ECO:0007669"/>
    <property type="project" value="UniProtKB-KW"/>
</dbReference>
<evidence type="ECO:0000256" key="1">
    <source>
        <dbReference type="ARBA" id="ARBA00023125"/>
    </source>
</evidence>
<gene>
    <name evidence="3" type="ORF">GGQ74_002721</name>
</gene>
<feature type="domain" description="HTH cro/C1-type" evidence="2">
    <location>
        <begin position="15"/>
        <end position="69"/>
    </location>
</feature>
<dbReference type="PANTHER" id="PTHR46797:SF19">
    <property type="entry name" value="BLL2473 PROTEIN"/>
    <property type="match status" value="1"/>
</dbReference>
<keyword evidence="3" id="KW-0223">Dioxygenase</keyword>
<dbReference type="InterPro" id="IPR011051">
    <property type="entry name" value="RmlC_Cupin_sf"/>
</dbReference>
<reference evidence="3 4" key="1">
    <citation type="submission" date="2020-03" db="EMBL/GenBank/DDBJ databases">
        <title>Genomic Encyclopedia of Type Strains, Phase IV (KMG-IV): sequencing the most valuable type-strain genomes for metagenomic binning, comparative biology and taxonomic classification.</title>
        <authorList>
            <person name="Goeker M."/>
        </authorList>
    </citation>
    <scope>NUCLEOTIDE SEQUENCE [LARGE SCALE GENOMIC DNA]</scope>
    <source>
        <strain evidence="3 4">DSM 24233</strain>
    </source>
</reference>
<dbReference type="GO" id="GO:0005829">
    <property type="term" value="C:cytosol"/>
    <property type="evidence" value="ECO:0007669"/>
    <property type="project" value="TreeGrafter"/>
</dbReference>
<sequence length="186" mass="20363">MQKMEKAYKEIAPRLRGLRDALDMSVADLAAKVGVDEATVAGYESGTIEIPVSFLFNVAQACGVDLTVLLSGGDAHLTSYSLVKAGEGLAVERRKDYDYKSLAYRFTGRKMEPFRVRVPAKEAGETHFATHPGQEFIYMLSGRLEINLDGNTVVLEPGDSLYFGSQTPHSLRGLDGNEAEFLDVII</sequence>
<comment type="caution">
    <text evidence="3">The sequence shown here is derived from an EMBL/GenBank/DDBJ whole genome shotgun (WGS) entry which is preliminary data.</text>
</comment>
<dbReference type="InterPro" id="IPR014710">
    <property type="entry name" value="RmlC-like_jellyroll"/>
</dbReference>
<dbReference type="EMBL" id="JAATJA010000003">
    <property type="protein sequence ID" value="NJB69027.1"/>
    <property type="molecule type" value="Genomic_DNA"/>
</dbReference>
<dbReference type="CDD" id="cd00093">
    <property type="entry name" value="HTH_XRE"/>
    <property type="match status" value="1"/>
</dbReference>
<dbReference type="Gene3D" id="1.10.260.40">
    <property type="entry name" value="lambda repressor-like DNA-binding domains"/>
    <property type="match status" value="1"/>
</dbReference>
<dbReference type="SUPFAM" id="SSF47413">
    <property type="entry name" value="lambda repressor-like DNA-binding domains"/>
    <property type="match status" value="1"/>
</dbReference>
<dbReference type="AlphaFoldDB" id="A0A846QPD0"/>
<dbReference type="InterPro" id="IPR010982">
    <property type="entry name" value="Lambda_DNA-bd_dom_sf"/>
</dbReference>
<proteinExistence type="predicted"/>
<dbReference type="Pfam" id="PF01381">
    <property type="entry name" value="HTH_3"/>
    <property type="match status" value="1"/>
</dbReference>